<feature type="domain" description="Apple" evidence="3">
    <location>
        <begin position="278"/>
        <end position="352"/>
    </location>
</feature>
<evidence type="ECO:0000313" key="4">
    <source>
        <dbReference type="EMBL" id="KAH6669665.1"/>
    </source>
</evidence>
<organism evidence="4 5">
    <name type="scientific">Plectosphaerella plurivora</name>
    <dbReference type="NCBI Taxonomy" id="936078"/>
    <lineage>
        <taxon>Eukaryota</taxon>
        <taxon>Fungi</taxon>
        <taxon>Dikarya</taxon>
        <taxon>Ascomycota</taxon>
        <taxon>Pezizomycotina</taxon>
        <taxon>Sordariomycetes</taxon>
        <taxon>Hypocreomycetidae</taxon>
        <taxon>Glomerellales</taxon>
        <taxon>Plectosphaerellaceae</taxon>
        <taxon>Plectosphaerella</taxon>
    </lineage>
</organism>
<name>A0A9P8V3A2_9PEZI</name>
<proteinExistence type="predicted"/>
<feature type="region of interest" description="Disordered" evidence="1">
    <location>
        <begin position="112"/>
        <end position="151"/>
    </location>
</feature>
<feature type="signal peptide" evidence="2">
    <location>
        <begin position="1"/>
        <end position="19"/>
    </location>
</feature>
<dbReference type="Proteomes" id="UP000770015">
    <property type="component" value="Unassembled WGS sequence"/>
</dbReference>
<evidence type="ECO:0000256" key="1">
    <source>
        <dbReference type="SAM" id="MobiDB-lite"/>
    </source>
</evidence>
<dbReference type="EMBL" id="JAGSXJ010000031">
    <property type="protein sequence ID" value="KAH6669665.1"/>
    <property type="molecule type" value="Genomic_DNA"/>
</dbReference>
<dbReference type="AlphaFoldDB" id="A0A9P8V3A2"/>
<reference evidence="4" key="1">
    <citation type="journal article" date="2021" name="Nat. Commun.">
        <title>Genetic determinants of endophytism in the Arabidopsis root mycobiome.</title>
        <authorList>
            <person name="Mesny F."/>
            <person name="Miyauchi S."/>
            <person name="Thiergart T."/>
            <person name="Pickel B."/>
            <person name="Atanasova L."/>
            <person name="Karlsson M."/>
            <person name="Huettel B."/>
            <person name="Barry K.W."/>
            <person name="Haridas S."/>
            <person name="Chen C."/>
            <person name="Bauer D."/>
            <person name="Andreopoulos W."/>
            <person name="Pangilinan J."/>
            <person name="LaButti K."/>
            <person name="Riley R."/>
            <person name="Lipzen A."/>
            <person name="Clum A."/>
            <person name="Drula E."/>
            <person name="Henrissat B."/>
            <person name="Kohler A."/>
            <person name="Grigoriev I.V."/>
            <person name="Martin F.M."/>
            <person name="Hacquard S."/>
        </authorList>
    </citation>
    <scope>NUCLEOTIDE SEQUENCE</scope>
    <source>
        <strain evidence="4">MPI-SDFR-AT-0117</strain>
    </source>
</reference>
<dbReference type="Pfam" id="PF14295">
    <property type="entry name" value="PAN_4"/>
    <property type="match status" value="1"/>
</dbReference>
<dbReference type="PROSITE" id="PS50948">
    <property type="entry name" value="PAN"/>
    <property type="match status" value="1"/>
</dbReference>
<accession>A0A9P8V3A2</accession>
<sequence>MIASPFIVSLLTLVAVVGAQTQYSCPADSGKTMVVNSKKYELKCSKGVKGMPFEEESSANIGACLQRCAANPECLHCTFVDKTKKCGLKKEGEVFDNAALATWFFVEKVTDSGPVDNNKPPGDNTQPGDSGQKPIGGNESEEDPENQASYSCPVDQDKRYVASNGKTYELKCNTGHSQGHWRSQPCPTLKECASRCAAESQCFSADFSEAQNVCSFKKAPVITVESSGIHTWWPTECPKIRQAQATVKPLVTTNLTCPQNDGKIFEGSDGTWFYLQCCSDADGAVILDYKVSSSHKECSEECVKNKQCKSFMFIPGMEPEGGHANCRLYTNGNFSTTKIEGMHYAFVTDPPTKDAELSDAKRCSTECPSADGQLFVSPTGENFIMSCNARHGTTVLKTERRPSFEACMASCAAMPACQSADYEPRTKKCFFGNNTKRPNITAGAFLSAHSLGCSGACAGCKKGCDQVGNNAMAADMASCPGDDGKLLAAAGQDFRLYCSHCFRSSASGHFLLSGAKNLGECAKACAEEPRCHGVNWMAEKGCNAHPERDSAGVRPQFGQDGRCHALAPLDRSMAELETLQKF</sequence>
<gene>
    <name evidence="4" type="ORF">F5X68DRAFT_249084</name>
</gene>
<evidence type="ECO:0000313" key="5">
    <source>
        <dbReference type="Proteomes" id="UP000770015"/>
    </source>
</evidence>
<evidence type="ECO:0000256" key="2">
    <source>
        <dbReference type="SAM" id="SignalP"/>
    </source>
</evidence>
<keyword evidence="2" id="KW-0732">Signal</keyword>
<protein>
    <submittedName>
        <fullName evidence="4">PAN domain-containing protein</fullName>
    </submittedName>
</protein>
<dbReference type="Pfam" id="PF00024">
    <property type="entry name" value="PAN_1"/>
    <property type="match status" value="3"/>
</dbReference>
<evidence type="ECO:0000259" key="3">
    <source>
        <dbReference type="PROSITE" id="PS50948"/>
    </source>
</evidence>
<dbReference type="OrthoDB" id="4388755at2759"/>
<comment type="caution">
    <text evidence="4">The sequence shown here is derived from an EMBL/GenBank/DDBJ whole genome shotgun (WGS) entry which is preliminary data.</text>
</comment>
<keyword evidence="5" id="KW-1185">Reference proteome</keyword>
<dbReference type="Gene3D" id="3.50.4.10">
    <property type="entry name" value="Hepatocyte Growth Factor"/>
    <property type="match status" value="2"/>
</dbReference>
<feature type="chain" id="PRO_5040403886" evidence="2">
    <location>
        <begin position="20"/>
        <end position="582"/>
    </location>
</feature>
<dbReference type="InterPro" id="IPR003609">
    <property type="entry name" value="Pan_app"/>
</dbReference>